<organism evidence="6 7">
    <name type="scientific">Hanseniaspora valbyensis NRRL Y-1626</name>
    <dbReference type="NCBI Taxonomy" id="766949"/>
    <lineage>
        <taxon>Eukaryota</taxon>
        <taxon>Fungi</taxon>
        <taxon>Dikarya</taxon>
        <taxon>Ascomycota</taxon>
        <taxon>Saccharomycotina</taxon>
        <taxon>Saccharomycetes</taxon>
        <taxon>Saccharomycodales</taxon>
        <taxon>Saccharomycodaceae</taxon>
        <taxon>Hanseniaspora</taxon>
    </lineage>
</organism>
<dbReference type="Pfam" id="PF01546">
    <property type="entry name" value="Peptidase_M20"/>
    <property type="match status" value="1"/>
</dbReference>
<protein>
    <recommendedName>
        <fullName evidence="5">Peptidase M20 dimerisation domain-containing protein</fullName>
    </recommendedName>
</protein>
<dbReference type="EMBL" id="LXPE01000008">
    <property type="protein sequence ID" value="OBA27557.1"/>
    <property type="molecule type" value="Genomic_DNA"/>
</dbReference>
<dbReference type="Pfam" id="PF07687">
    <property type="entry name" value="M20_dimer"/>
    <property type="match status" value="1"/>
</dbReference>
<evidence type="ECO:0000259" key="5">
    <source>
        <dbReference type="Pfam" id="PF07687"/>
    </source>
</evidence>
<evidence type="ECO:0000313" key="6">
    <source>
        <dbReference type="EMBL" id="OBA27557.1"/>
    </source>
</evidence>
<dbReference type="PANTHER" id="PTHR43270">
    <property type="entry name" value="BETA-ALA-HIS DIPEPTIDASE"/>
    <property type="match status" value="1"/>
</dbReference>
<evidence type="ECO:0000256" key="4">
    <source>
        <dbReference type="ARBA" id="ARBA00022801"/>
    </source>
</evidence>
<reference evidence="7" key="1">
    <citation type="journal article" date="2016" name="Proc. Natl. Acad. Sci. U.S.A.">
        <title>Comparative genomics of biotechnologically important yeasts.</title>
        <authorList>
            <person name="Riley R."/>
            <person name="Haridas S."/>
            <person name="Wolfe K.H."/>
            <person name="Lopes M.R."/>
            <person name="Hittinger C.T."/>
            <person name="Goeker M."/>
            <person name="Salamov A.A."/>
            <person name="Wisecaver J.H."/>
            <person name="Long T.M."/>
            <person name="Calvey C.H."/>
            <person name="Aerts A.L."/>
            <person name="Barry K.W."/>
            <person name="Choi C."/>
            <person name="Clum A."/>
            <person name="Coughlan A.Y."/>
            <person name="Deshpande S."/>
            <person name="Douglass A.P."/>
            <person name="Hanson S.J."/>
            <person name="Klenk H.-P."/>
            <person name="LaButti K.M."/>
            <person name="Lapidus A."/>
            <person name="Lindquist E.A."/>
            <person name="Lipzen A.M."/>
            <person name="Meier-Kolthoff J.P."/>
            <person name="Ohm R.A."/>
            <person name="Otillar R.P."/>
            <person name="Pangilinan J.L."/>
            <person name="Peng Y."/>
            <person name="Rokas A."/>
            <person name="Rosa C.A."/>
            <person name="Scheuner C."/>
            <person name="Sibirny A.A."/>
            <person name="Slot J.C."/>
            <person name="Stielow J.B."/>
            <person name="Sun H."/>
            <person name="Kurtzman C.P."/>
            <person name="Blackwell M."/>
            <person name="Grigoriev I.V."/>
            <person name="Jeffries T.W."/>
        </authorList>
    </citation>
    <scope>NUCLEOTIDE SEQUENCE [LARGE SCALE GENOMIC DNA]</scope>
    <source>
        <strain evidence="7">NRRL Y-1626</strain>
    </source>
</reference>
<keyword evidence="7" id="KW-1185">Reference proteome</keyword>
<keyword evidence="3" id="KW-0479">Metal-binding</keyword>
<comment type="caution">
    <text evidence="6">The sequence shown here is derived from an EMBL/GenBank/DDBJ whole genome shotgun (WGS) entry which is preliminary data.</text>
</comment>
<evidence type="ECO:0000313" key="7">
    <source>
        <dbReference type="Proteomes" id="UP000092321"/>
    </source>
</evidence>
<dbReference type="AlphaFoldDB" id="A0A1B7TFN6"/>
<proteinExistence type="inferred from homology"/>
<dbReference type="Proteomes" id="UP000092321">
    <property type="component" value="Unassembled WGS sequence"/>
</dbReference>
<dbReference type="InterPro" id="IPR011650">
    <property type="entry name" value="Peptidase_M20_dimer"/>
</dbReference>
<dbReference type="GO" id="GO:0008233">
    <property type="term" value="F:peptidase activity"/>
    <property type="evidence" value="ECO:0007669"/>
    <property type="project" value="UniProtKB-KW"/>
</dbReference>
<evidence type="ECO:0000256" key="2">
    <source>
        <dbReference type="ARBA" id="ARBA00022670"/>
    </source>
</evidence>
<dbReference type="InterPro" id="IPR051458">
    <property type="entry name" value="Cyt/Met_Dipeptidase"/>
</dbReference>
<name>A0A1B7TFN6_9ASCO</name>
<keyword evidence="4" id="KW-0378">Hydrolase</keyword>
<sequence>MSDIPTRLQPIFEQIDKNTEANIAKLATAISFKAVSGDESLRPELFKKADYIQSLLEKLNCTDIQQFDLGEEKPGLSLPPVILARLGTSPTKKTVVVYAHMDVQPASKEDGWDTEPFELFHDKENGLLIGRGSTDDTGPLLAWLNMLEAHQQLGLELPVNLIFCFESMEESGSIGLDKFIEDEAKTSGYFFKYASKIDSVAISDNYWLGTTTPALTYGLRGCNYYQIKVDGPKADLHSGVFGGCIAEPMIDLVQLLSTLVNSKGEILIPGVNEMVAPVTDAEREIYKSITYSVEEFNESSNSNTCLFDNKEDILMHRWRMPSLSVHGIENAFSGQGAKTVIPATCSGKFSIRTVPHIDSDKLDALVIDHVNKQFAKLNSPNKMVCELVHNGAYWYSDPHNSSFTAASKATELVWGQKPDLTREGGSIPITLTFEQQLKSSVVLIPCGKGNDGAHSINEKIDLENYVKGAKLLGSFLYYFSETD</sequence>
<dbReference type="CDD" id="cd05676">
    <property type="entry name" value="M20_dipept_like_CNDP"/>
    <property type="match status" value="1"/>
</dbReference>
<feature type="domain" description="Peptidase M20 dimerisation" evidence="5">
    <location>
        <begin position="217"/>
        <end position="375"/>
    </location>
</feature>
<keyword evidence="2" id="KW-0645">Protease</keyword>
<evidence type="ECO:0000256" key="3">
    <source>
        <dbReference type="ARBA" id="ARBA00022723"/>
    </source>
</evidence>
<dbReference type="SUPFAM" id="SSF53187">
    <property type="entry name" value="Zn-dependent exopeptidases"/>
    <property type="match status" value="1"/>
</dbReference>
<accession>A0A1B7TFN6</accession>
<dbReference type="GO" id="GO:0006508">
    <property type="term" value="P:proteolysis"/>
    <property type="evidence" value="ECO:0007669"/>
    <property type="project" value="UniProtKB-KW"/>
</dbReference>
<dbReference type="Gene3D" id="3.30.70.360">
    <property type="match status" value="1"/>
</dbReference>
<dbReference type="OrthoDB" id="7832001at2759"/>
<dbReference type="InterPro" id="IPR002933">
    <property type="entry name" value="Peptidase_M20"/>
</dbReference>
<gene>
    <name evidence="6" type="ORF">HANVADRAFT_52288</name>
</gene>
<dbReference type="GO" id="GO:0046872">
    <property type="term" value="F:metal ion binding"/>
    <property type="evidence" value="ECO:0007669"/>
    <property type="project" value="UniProtKB-KW"/>
</dbReference>
<dbReference type="PANTHER" id="PTHR43270:SF4">
    <property type="entry name" value="CARNOSINE DIPEPTIDASE 2, ISOFORM A"/>
    <property type="match status" value="1"/>
</dbReference>
<evidence type="ECO:0000256" key="1">
    <source>
        <dbReference type="ARBA" id="ARBA00006247"/>
    </source>
</evidence>
<comment type="similarity">
    <text evidence="1">Belongs to the peptidase M20A family.</text>
</comment>
<dbReference type="Gene3D" id="3.40.630.10">
    <property type="entry name" value="Zn peptidases"/>
    <property type="match status" value="1"/>
</dbReference>